<dbReference type="OrthoDB" id="10551340at2759"/>
<dbReference type="STRING" id="1754190.A0A1Y2FUW4"/>
<accession>A0A1Y2FUW4</accession>
<dbReference type="AlphaFoldDB" id="A0A1Y2FUW4"/>
<comment type="caution">
    <text evidence="2">The sequence shown here is derived from an EMBL/GenBank/DDBJ whole genome shotgun (WGS) entry which is preliminary data.</text>
</comment>
<gene>
    <name evidence="2" type="ORF">LY90DRAFT_498710</name>
</gene>
<sequence>MNIKSNYLSLFFIFLLNNIFFNIRIMLCMDKMFLYYDFKLPQVVIILRICVIFDEDNIKEEDLENLWIGNSQDLLNDDIRFSTIYSEPGEKTIALYITKTRFYLNEDNKIESDGLLPASTKKIRITVEPSICKVLL</sequence>
<name>A0A1Y2FUW4_9FUNG</name>
<reference evidence="2 3" key="1">
    <citation type="submission" date="2016-08" db="EMBL/GenBank/DDBJ databases">
        <title>A Parts List for Fungal Cellulosomes Revealed by Comparative Genomics.</title>
        <authorList>
            <consortium name="DOE Joint Genome Institute"/>
            <person name="Haitjema C.H."/>
            <person name="Gilmore S.P."/>
            <person name="Henske J.K."/>
            <person name="Solomon K.V."/>
            <person name="De Groot R."/>
            <person name="Kuo A."/>
            <person name="Mondo S.J."/>
            <person name="Salamov A.A."/>
            <person name="Labutti K."/>
            <person name="Zhao Z."/>
            <person name="Chiniquy J."/>
            <person name="Barry K."/>
            <person name="Brewer H.M."/>
            <person name="Purvine S.O."/>
            <person name="Wright A.T."/>
            <person name="Boxma B."/>
            <person name="Van Alen T."/>
            <person name="Hackstein J.H."/>
            <person name="Baker S.E."/>
            <person name="Grigoriev I.V."/>
            <person name="O'Malley M.A."/>
        </authorList>
    </citation>
    <scope>NUCLEOTIDE SEQUENCE [LARGE SCALE GENOMIC DNA]</scope>
    <source>
        <strain evidence="2 3">G1</strain>
    </source>
</reference>
<organism evidence="2 3">
    <name type="scientific">Neocallimastix californiae</name>
    <dbReference type="NCBI Taxonomy" id="1754190"/>
    <lineage>
        <taxon>Eukaryota</taxon>
        <taxon>Fungi</taxon>
        <taxon>Fungi incertae sedis</taxon>
        <taxon>Chytridiomycota</taxon>
        <taxon>Chytridiomycota incertae sedis</taxon>
        <taxon>Neocallimastigomycetes</taxon>
        <taxon>Neocallimastigales</taxon>
        <taxon>Neocallimastigaceae</taxon>
        <taxon>Neocallimastix</taxon>
    </lineage>
</organism>
<keyword evidence="1" id="KW-0812">Transmembrane</keyword>
<keyword evidence="1" id="KW-0472">Membrane</keyword>
<evidence type="ECO:0000256" key="1">
    <source>
        <dbReference type="SAM" id="Phobius"/>
    </source>
</evidence>
<keyword evidence="3" id="KW-1185">Reference proteome</keyword>
<feature type="transmembrane region" description="Helical" evidence="1">
    <location>
        <begin position="6"/>
        <end position="27"/>
    </location>
</feature>
<evidence type="ECO:0000313" key="2">
    <source>
        <dbReference type="EMBL" id="ORY86485.1"/>
    </source>
</evidence>
<protein>
    <submittedName>
        <fullName evidence="2">Uncharacterized protein</fullName>
    </submittedName>
</protein>
<dbReference type="EMBL" id="MCOG01000002">
    <property type="protein sequence ID" value="ORY86485.1"/>
    <property type="molecule type" value="Genomic_DNA"/>
</dbReference>
<keyword evidence="1" id="KW-1133">Transmembrane helix</keyword>
<dbReference type="Proteomes" id="UP000193920">
    <property type="component" value="Unassembled WGS sequence"/>
</dbReference>
<proteinExistence type="predicted"/>
<evidence type="ECO:0000313" key="3">
    <source>
        <dbReference type="Proteomes" id="UP000193920"/>
    </source>
</evidence>